<dbReference type="EnsemblPlants" id="HORVU.MOREX.r3.1HG0057620.1">
    <property type="protein sequence ID" value="HORVU.MOREX.r3.1HG0057620.1"/>
    <property type="gene ID" value="HORVU.MOREX.r3.1HG0057620"/>
</dbReference>
<feature type="compositionally biased region" description="Polar residues" evidence="7">
    <location>
        <begin position="761"/>
        <end position="773"/>
    </location>
</feature>
<dbReference type="SMART" id="SM00220">
    <property type="entry name" value="S_TKc"/>
    <property type="match status" value="1"/>
</dbReference>
<reference evidence="9" key="3">
    <citation type="submission" date="2022-01" db="UniProtKB">
        <authorList>
            <consortium name="EnsemblPlants"/>
        </authorList>
    </citation>
    <scope>IDENTIFICATION</scope>
    <source>
        <strain evidence="9">subsp. vulgare</strain>
    </source>
</reference>
<evidence type="ECO:0000256" key="2">
    <source>
        <dbReference type="ARBA" id="ARBA00022527"/>
    </source>
</evidence>
<gene>
    <name evidence="9" type="primary">LOC123439216</name>
</gene>
<feature type="region of interest" description="Disordered" evidence="7">
    <location>
        <begin position="499"/>
        <end position="537"/>
    </location>
</feature>
<dbReference type="GO" id="GO:0005634">
    <property type="term" value="C:nucleus"/>
    <property type="evidence" value="ECO:0000318"/>
    <property type="project" value="GO_Central"/>
</dbReference>
<evidence type="ECO:0000313" key="10">
    <source>
        <dbReference type="Proteomes" id="UP000011116"/>
    </source>
</evidence>
<keyword evidence="2" id="KW-0723">Serine/threonine-protein kinase</keyword>
<feature type="domain" description="Protein kinase" evidence="8">
    <location>
        <begin position="542"/>
        <end position="999"/>
    </location>
</feature>
<evidence type="ECO:0000256" key="4">
    <source>
        <dbReference type="ARBA" id="ARBA00022741"/>
    </source>
</evidence>
<protein>
    <recommendedName>
        <fullName evidence="1">non-specific serine/threonine protein kinase</fullName>
        <ecNumber evidence="1">2.7.11.1</ecNumber>
    </recommendedName>
</protein>
<dbReference type="PROSITE" id="PS50011">
    <property type="entry name" value="PROTEIN_KINASE_DOM"/>
    <property type="match status" value="1"/>
</dbReference>
<evidence type="ECO:0000256" key="5">
    <source>
        <dbReference type="ARBA" id="ARBA00022777"/>
    </source>
</evidence>
<evidence type="ECO:0000256" key="7">
    <source>
        <dbReference type="SAM" id="MobiDB-lite"/>
    </source>
</evidence>
<reference evidence="10" key="1">
    <citation type="journal article" date="2012" name="Nature">
        <title>A physical, genetic and functional sequence assembly of the barley genome.</title>
        <authorList>
            <consortium name="The International Barley Genome Sequencing Consortium"/>
            <person name="Mayer K.F."/>
            <person name="Waugh R."/>
            <person name="Brown J.W."/>
            <person name="Schulman A."/>
            <person name="Langridge P."/>
            <person name="Platzer M."/>
            <person name="Fincher G.B."/>
            <person name="Muehlbauer G.J."/>
            <person name="Sato K."/>
            <person name="Close T.J."/>
            <person name="Wise R.P."/>
            <person name="Stein N."/>
        </authorList>
    </citation>
    <scope>NUCLEOTIDE SEQUENCE [LARGE SCALE GENOMIC DNA]</scope>
    <source>
        <strain evidence="10">cv. Morex</strain>
    </source>
</reference>
<feature type="region of interest" description="Disordered" evidence="7">
    <location>
        <begin position="1"/>
        <end position="26"/>
    </location>
</feature>
<keyword evidence="4" id="KW-0547">Nucleotide-binding</keyword>
<dbReference type="GO" id="GO:0004674">
    <property type="term" value="F:protein serine/threonine kinase activity"/>
    <property type="evidence" value="ECO:0000318"/>
    <property type="project" value="GO_Central"/>
</dbReference>
<dbReference type="Pfam" id="PF00069">
    <property type="entry name" value="Pkinase"/>
    <property type="match status" value="2"/>
</dbReference>
<dbReference type="InterPro" id="IPR000719">
    <property type="entry name" value="Prot_kinase_dom"/>
</dbReference>
<dbReference type="Gene3D" id="1.10.510.10">
    <property type="entry name" value="Transferase(Phosphotransferase) domain 1"/>
    <property type="match status" value="2"/>
</dbReference>
<dbReference type="Gramene" id="HORVU.MOREX.r3.1HG0057620.1">
    <property type="protein sequence ID" value="HORVU.MOREX.r3.1HG0057620.1"/>
    <property type="gene ID" value="HORVU.MOREX.r3.1HG0057620"/>
</dbReference>
<dbReference type="KEGG" id="hvg:123439216"/>
<keyword evidence="3" id="KW-0808">Transferase</keyword>
<accession>A0A8I6WJQ1</accession>
<dbReference type="GO" id="GO:0005524">
    <property type="term" value="F:ATP binding"/>
    <property type="evidence" value="ECO:0007669"/>
    <property type="project" value="UniProtKB-KW"/>
</dbReference>
<evidence type="ECO:0000256" key="3">
    <source>
        <dbReference type="ARBA" id="ARBA00022679"/>
    </source>
</evidence>
<evidence type="ECO:0000256" key="1">
    <source>
        <dbReference type="ARBA" id="ARBA00012513"/>
    </source>
</evidence>
<dbReference type="GO" id="GO:0005737">
    <property type="term" value="C:cytoplasm"/>
    <property type="evidence" value="ECO:0000318"/>
    <property type="project" value="GO_Central"/>
</dbReference>
<dbReference type="GeneID" id="123439216"/>
<sequence length="1036" mass="114386">MPRSSGSWSRRSERLPSPPMDPAAAGAGSWDTELAWHLLTVLIRIGRPAAAAELAAVASTTTAGAVTPQHVERLCHAPGSPLHSSGGTVTVSATAVVAFLRFLGWDVPAVPRVRLRPFDLRSRCGELSIRYERKRKAPDADRFGVKRRLQMEADAGQFCADLVEHEQQQPIVPSCSSVATGEAHLEVMQDMLRSELNEFLGVRNDNLLESMTPTLVWKELSVAPFIDIPSLCAEKSENIHTAVEISRIGEPEGALSYYNCRVEDSEDLEKKSSPLRMIVEVPLVGDTKIWLDEDLNLFHTKPCSPSLNCDTQLVDSIVRTSVMPDQAAVQNDSSNAGQGEEIPSCGQDANICVVQSATYTKAEPLLQEPIHEINKSSCQPSLGTKVDPTALPLEATSHDCINPSCGQDANICVVQSATYTKAEPLLQEPIHEINKSSCQPSLGTKVDPTALPLEATSHDCINNRNLNIVAENVDSTYLKDREQPHKEVSTIFLKKEQDRKMLKQREKRKKNDALPKEDKDQLAENAQKGHAEPKPLPSFKNFVVEEEEGSGGYGIVYRARRSTDGKVFAIKCPREKAHSHHVDNERKMLERFGGKSFVIRYEGCLRSGELDCFILEHVKHDRPEILKKEINVFELQWYGYCLFKALSSLHKQGIVHRDVKPGNFLFSRDQTKGYLVDFNLASDLHHKFLKNSKSETMSCGKDTASQSSLKSSLVINAKEAAADSKQPLGPKRKRSNKIPVGGDPRIDNKSRHGSQAADASGVTSAKDPTSAKTSLDRLKQPMPYKGRKELMNFLQEAMHSPKQNVPAAPVSQRKRVAAPVGSADRKLVVLTPMPLRCDGNAVAGSGTINSKGHGKQRREGPCVGTKGFRAPEVLLRSSHQSCKVDVWSAGVTLLYFIIGKAPFGGDPEQNMKEIAKIRGNEELWEVAKLHNCESSYPQELFDVKLLQSVDLREWCMVNARRPELLDEVPDSLFDLVDKCLTVNPRCRITSEDALSHEFLAPCRESLKKNALRIRSASSSHPPPCLPRDAMVNANGL</sequence>
<dbReference type="EC" id="2.7.11.1" evidence="1"/>
<proteinExistence type="predicted"/>
<dbReference type="FunFam" id="1.10.510.10:FF:001893">
    <property type="entry name" value="Probable serine/threonine-protein kinase DDB_G0291918"/>
    <property type="match status" value="1"/>
</dbReference>
<dbReference type="PANTHER" id="PTHR44167:SF23">
    <property type="entry name" value="CDC7 KINASE, ISOFORM A-RELATED"/>
    <property type="match status" value="1"/>
</dbReference>
<dbReference type="InterPro" id="IPR008271">
    <property type="entry name" value="Ser/Thr_kinase_AS"/>
</dbReference>
<keyword evidence="6" id="KW-0067">ATP-binding</keyword>
<reference evidence="9" key="2">
    <citation type="submission" date="2020-10" db="EMBL/GenBank/DDBJ databases">
        <authorList>
            <person name="Scholz U."/>
            <person name="Mascher M."/>
            <person name="Fiebig A."/>
        </authorList>
    </citation>
    <scope>NUCLEOTIDE SEQUENCE [LARGE SCALE GENOMIC DNA]</scope>
    <source>
        <strain evidence="9">cv. Morex</strain>
    </source>
</reference>
<dbReference type="PANTHER" id="PTHR44167">
    <property type="entry name" value="OVARIAN-SPECIFIC SERINE/THREONINE-PROTEIN KINASE LOK-RELATED"/>
    <property type="match status" value="1"/>
</dbReference>
<dbReference type="OrthoDB" id="10020333at2759"/>
<dbReference type="AlphaFoldDB" id="A0A8I6WJQ1"/>
<feature type="region of interest" description="Disordered" evidence="7">
    <location>
        <begin position="720"/>
        <end position="782"/>
    </location>
</feature>
<dbReference type="InterPro" id="IPR011009">
    <property type="entry name" value="Kinase-like_dom_sf"/>
</dbReference>
<dbReference type="Proteomes" id="UP000011116">
    <property type="component" value="Chromosome 1H"/>
</dbReference>
<keyword evidence="5" id="KW-0418">Kinase</keyword>
<dbReference type="FunFam" id="1.10.510.10:FF:001725">
    <property type="entry name" value="Kinase like protein"/>
    <property type="match status" value="1"/>
</dbReference>
<dbReference type="SUPFAM" id="SSF56112">
    <property type="entry name" value="Protein kinase-like (PK-like)"/>
    <property type="match status" value="1"/>
</dbReference>
<organism evidence="9 10">
    <name type="scientific">Hordeum vulgare subsp. vulgare</name>
    <name type="common">Domesticated barley</name>
    <dbReference type="NCBI Taxonomy" id="112509"/>
    <lineage>
        <taxon>Eukaryota</taxon>
        <taxon>Viridiplantae</taxon>
        <taxon>Streptophyta</taxon>
        <taxon>Embryophyta</taxon>
        <taxon>Tracheophyta</taxon>
        <taxon>Spermatophyta</taxon>
        <taxon>Magnoliopsida</taxon>
        <taxon>Liliopsida</taxon>
        <taxon>Poales</taxon>
        <taxon>Poaceae</taxon>
        <taxon>BOP clade</taxon>
        <taxon>Pooideae</taxon>
        <taxon>Triticodae</taxon>
        <taxon>Triticeae</taxon>
        <taxon>Hordeinae</taxon>
        <taxon>Hordeum</taxon>
    </lineage>
</organism>
<evidence type="ECO:0000313" key="9">
    <source>
        <dbReference type="EnsemblPlants" id="HORVU.MOREX.r3.1HG0057620.1"/>
    </source>
</evidence>
<evidence type="ECO:0000259" key="8">
    <source>
        <dbReference type="PROSITE" id="PS50011"/>
    </source>
</evidence>
<dbReference type="GO" id="GO:0007165">
    <property type="term" value="P:signal transduction"/>
    <property type="evidence" value="ECO:0000318"/>
    <property type="project" value="GO_Central"/>
</dbReference>
<keyword evidence="10" id="KW-1185">Reference proteome</keyword>
<evidence type="ECO:0000256" key="6">
    <source>
        <dbReference type="ARBA" id="ARBA00022840"/>
    </source>
</evidence>
<name>A0A8I6WJQ1_HORVV</name>
<dbReference type="Gramene" id="HORVU.MOREX.r2.1HG0045570.1">
    <property type="protein sequence ID" value="HORVU.MOREX.r2.1HG0045570.1"/>
    <property type="gene ID" value="HORVU.MOREX.r2.1HG0045570"/>
</dbReference>
<dbReference type="PROSITE" id="PS00108">
    <property type="entry name" value="PROTEIN_KINASE_ST"/>
    <property type="match status" value="1"/>
</dbReference>
<feature type="compositionally biased region" description="Basic and acidic residues" evidence="7">
    <location>
        <begin position="499"/>
        <end position="533"/>
    </location>
</feature>
<dbReference type="RefSeq" id="XP_044971894.1">
    <property type="nucleotide sequence ID" value="XM_045115959.1"/>
</dbReference>
<dbReference type="GO" id="GO:0000727">
    <property type="term" value="P:double-strand break repair via break-induced replication"/>
    <property type="evidence" value="ECO:0000318"/>
    <property type="project" value="GO_Central"/>
</dbReference>